<dbReference type="InterPro" id="IPR029021">
    <property type="entry name" value="Prot-tyrosine_phosphatase-like"/>
</dbReference>
<dbReference type="Gene3D" id="3.90.190.10">
    <property type="entry name" value="Protein tyrosine phosphatase superfamily"/>
    <property type="match status" value="1"/>
</dbReference>
<dbReference type="RefSeq" id="WP_344132034.1">
    <property type="nucleotide sequence ID" value="NZ_BAAARA010000008.1"/>
</dbReference>
<organism evidence="2 3">
    <name type="scientific">Saccharopolyspora halophila</name>
    <dbReference type="NCBI Taxonomy" id="405551"/>
    <lineage>
        <taxon>Bacteria</taxon>
        <taxon>Bacillati</taxon>
        <taxon>Actinomycetota</taxon>
        <taxon>Actinomycetes</taxon>
        <taxon>Pseudonocardiales</taxon>
        <taxon>Pseudonocardiaceae</taxon>
        <taxon>Saccharopolyspora</taxon>
    </lineage>
</organism>
<dbReference type="Proteomes" id="UP001501218">
    <property type="component" value="Unassembled WGS sequence"/>
</dbReference>
<evidence type="ECO:0000313" key="2">
    <source>
        <dbReference type="EMBL" id="GAA2347956.1"/>
    </source>
</evidence>
<dbReference type="SUPFAM" id="SSF52799">
    <property type="entry name" value="(Phosphotyrosine protein) phosphatases II"/>
    <property type="match status" value="1"/>
</dbReference>
<comment type="caution">
    <text evidence="2">The sequence shown here is derived from an EMBL/GenBank/DDBJ whole genome shotgun (WGS) entry which is preliminary data.</text>
</comment>
<name>A0ABP5TE89_9PSEU</name>
<dbReference type="InterPro" id="IPR000387">
    <property type="entry name" value="Tyr_Pase_dom"/>
</dbReference>
<keyword evidence="3" id="KW-1185">Reference proteome</keyword>
<accession>A0ABP5TE89</accession>
<dbReference type="EMBL" id="BAAARA010000008">
    <property type="protein sequence ID" value="GAA2347956.1"/>
    <property type="molecule type" value="Genomic_DNA"/>
</dbReference>
<gene>
    <name evidence="2" type="ORF">GCM10009854_26470</name>
</gene>
<dbReference type="Pfam" id="PF13350">
    <property type="entry name" value="Y_phosphatase3"/>
    <property type="match status" value="1"/>
</dbReference>
<dbReference type="PROSITE" id="PS00383">
    <property type="entry name" value="TYR_PHOSPHATASE_1"/>
    <property type="match status" value="1"/>
</dbReference>
<dbReference type="InterPro" id="IPR026893">
    <property type="entry name" value="Tyr/Ser_Pase_IphP-type"/>
</dbReference>
<evidence type="ECO:0000313" key="3">
    <source>
        <dbReference type="Proteomes" id="UP001501218"/>
    </source>
</evidence>
<dbReference type="PROSITE" id="PS50056">
    <property type="entry name" value="TYR_PHOSPHATASE_2"/>
    <property type="match status" value="1"/>
</dbReference>
<sequence>MVLDDPTDTEFWQRWGGVHSCTPLYYPAFLDRFPNAVCAVLAAITNAEPGGVLVHCASGRDRTGLIVLALLAALGVSAEDIADDYALSHDRRAEQCAALGLDDDTPKIRAFLAARGTTERALITELVNGPDFADRLRAGGLDDAGLAALRARVLHADRSAARPLRTVRWPGRDGP</sequence>
<reference evidence="3" key="1">
    <citation type="journal article" date="2019" name="Int. J. Syst. Evol. Microbiol.">
        <title>The Global Catalogue of Microorganisms (GCM) 10K type strain sequencing project: providing services to taxonomists for standard genome sequencing and annotation.</title>
        <authorList>
            <consortium name="The Broad Institute Genomics Platform"/>
            <consortium name="The Broad Institute Genome Sequencing Center for Infectious Disease"/>
            <person name="Wu L."/>
            <person name="Ma J."/>
        </authorList>
    </citation>
    <scope>NUCLEOTIDE SEQUENCE [LARGE SCALE GENOMIC DNA]</scope>
    <source>
        <strain evidence="3">JCM 16221</strain>
    </source>
</reference>
<proteinExistence type="predicted"/>
<protein>
    <recommendedName>
        <fullName evidence="1">Tyrosine specific protein phosphatases domain-containing protein</fullName>
    </recommendedName>
</protein>
<dbReference type="InterPro" id="IPR016130">
    <property type="entry name" value="Tyr_Pase_AS"/>
</dbReference>
<feature type="domain" description="Tyrosine specific protein phosphatases" evidence="1">
    <location>
        <begin position="31"/>
        <end position="81"/>
    </location>
</feature>
<evidence type="ECO:0000259" key="1">
    <source>
        <dbReference type="PROSITE" id="PS50056"/>
    </source>
</evidence>